<feature type="compositionally biased region" description="Pro residues" evidence="5">
    <location>
        <begin position="110"/>
        <end position="121"/>
    </location>
</feature>
<evidence type="ECO:0000256" key="1">
    <source>
        <dbReference type="ARBA" id="ARBA00004167"/>
    </source>
</evidence>
<dbReference type="Proteomes" id="UP001259803">
    <property type="component" value="Unassembled WGS sequence"/>
</dbReference>
<keyword evidence="3 6" id="KW-1133">Transmembrane helix</keyword>
<dbReference type="Pfam" id="PF03544">
    <property type="entry name" value="TonB_C"/>
    <property type="match status" value="1"/>
</dbReference>
<protein>
    <submittedName>
        <fullName evidence="8">TonB family protein</fullName>
    </submittedName>
</protein>
<evidence type="ECO:0000256" key="4">
    <source>
        <dbReference type="ARBA" id="ARBA00023136"/>
    </source>
</evidence>
<feature type="domain" description="TonB C-terminal" evidence="7">
    <location>
        <begin position="178"/>
        <end position="247"/>
    </location>
</feature>
<keyword evidence="2 6" id="KW-0812">Transmembrane</keyword>
<name>A0ABU2ZJM0_9SPHN</name>
<dbReference type="EMBL" id="JAVRHS010000011">
    <property type="protein sequence ID" value="MDT0576806.1"/>
    <property type="molecule type" value="Genomic_DNA"/>
</dbReference>
<dbReference type="Gene3D" id="3.30.1150.10">
    <property type="match status" value="1"/>
</dbReference>
<gene>
    <name evidence="8" type="ORF">RM533_11540</name>
</gene>
<dbReference type="NCBIfam" id="TIGR01352">
    <property type="entry name" value="tonB_Cterm"/>
    <property type="match status" value="1"/>
</dbReference>
<evidence type="ECO:0000256" key="3">
    <source>
        <dbReference type="ARBA" id="ARBA00022989"/>
    </source>
</evidence>
<sequence>MQDRSSSAAAPQRDRLRTRLGVAAVVLLLHVAAIAALLSAFDVVTIPGAGEALQSFSVSLDQPAPKPPQPPPPDELPPDELPPEPSVEPTAAAPPAPVAQPRDIAAPVPRLAPVPKNPVPPVRAEGTENRAGSAEDGTGRGGAGEGIGIGSGGAGAGGAGRGTPANSAQKIAGEIRAQDFPRSSASQRDGAFIIVHFTVGTDGRASNCRVIRSSGIAQVDRITCTLVQKRFRYRPATDREGRPVAQIVGWKQQWWQ</sequence>
<organism evidence="8 9">
    <name type="scientific">Croceicoccus esteveae</name>
    <dbReference type="NCBI Taxonomy" id="3075597"/>
    <lineage>
        <taxon>Bacteria</taxon>
        <taxon>Pseudomonadati</taxon>
        <taxon>Pseudomonadota</taxon>
        <taxon>Alphaproteobacteria</taxon>
        <taxon>Sphingomonadales</taxon>
        <taxon>Erythrobacteraceae</taxon>
        <taxon>Croceicoccus</taxon>
    </lineage>
</organism>
<dbReference type="InterPro" id="IPR006260">
    <property type="entry name" value="TonB/TolA_C"/>
</dbReference>
<keyword evidence="9" id="KW-1185">Reference proteome</keyword>
<evidence type="ECO:0000313" key="8">
    <source>
        <dbReference type="EMBL" id="MDT0576806.1"/>
    </source>
</evidence>
<feature type="transmembrane region" description="Helical" evidence="6">
    <location>
        <begin position="20"/>
        <end position="41"/>
    </location>
</feature>
<dbReference type="SUPFAM" id="SSF74653">
    <property type="entry name" value="TolA/TonB C-terminal domain"/>
    <property type="match status" value="1"/>
</dbReference>
<feature type="region of interest" description="Disordered" evidence="5">
    <location>
        <begin position="59"/>
        <end position="167"/>
    </location>
</feature>
<accession>A0ABU2ZJM0</accession>
<feature type="compositionally biased region" description="Pro residues" evidence="5">
    <location>
        <begin position="83"/>
        <end position="98"/>
    </location>
</feature>
<evidence type="ECO:0000256" key="5">
    <source>
        <dbReference type="SAM" id="MobiDB-lite"/>
    </source>
</evidence>
<feature type="compositionally biased region" description="Pro residues" evidence="5">
    <location>
        <begin position="64"/>
        <end position="75"/>
    </location>
</feature>
<reference evidence="8 9" key="1">
    <citation type="submission" date="2023-09" db="EMBL/GenBank/DDBJ databases">
        <authorList>
            <person name="Rey-Velasco X."/>
        </authorList>
    </citation>
    <scope>NUCLEOTIDE SEQUENCE [LARGE SCALE GENOMIC DNA]</scope>
    <source>
        <strain evidence="8 9">F390</strain>
    </source>
</reference>
<dbReference type="InterPro" id="IPR037682">
    <property type="entry name" value="TonB_C"/>
</dbReference>
<dbReference type="RefSeq" id="WP_311341376.1">
    <property type="nucleotide sequence ID" value="NZ_JAVRHS010000011.1"/>
</dbReference>
<evidence type="ECO:0000256" key="2">
    <source>
        <dbReference type="ARBA" id="ARBA00022692"/>
    </source>
</evidence>
<keyword evidence="4 6" id="KW-0472">Membrane</keyword>
<proteinExistence type="predicted"/>
<evidence type="ECO:0000313" key="9">
    <source>
        <dbReference type="Proteomes" id="UP001259803"/>
    </source>
</evidence>
<comment type="caution">
    <text evidence="8">The sequence shown here is derived from an EMBL/GenBank/DDBJ whole genome shotgun (WGS) entry which is preliminary data.</text>
</comment>
<feature type="compositionally biased region" description="Gly residues" evidence="5">
    <location>
        <begin position="139"/>
        <end position="161"/>
    </location>
</feature>
<evidence type="ECO:0000259" key="7">
    <source>
        <dbReference type="Pfam" id="PF03544"/>
    </source>
</evidence>
<evidence type="ECO:0000256" key="6">
    <source>
        <dbReference type="SAM" id="Phobius"/>
    </source>
</evidence>
<comment type="subcellular location">
    <subcellularLocation>
        <location evidence="1">Membrane</location>
        <topology evidence="1">Single-pass membrane protein</topology>
    </subcellularLocation>
</comment>